<accession>A0A8X7BRM6</accession>
<keyword evidence="3" id="KW-1185">Reference proteome</keyword>
<reference evidence="2" key="1">
    <citation type="submission" date="2020-08" db="EMBL/GenBank/DDBJ databases">
        <title>Multicomponent nature underlies the extraordinary mechanical properties of spider dragline silk.</title>
        <authorList>
            <person name="Kono N."/>
            <person name="Nakamura H."/>
            <person name="Mori M."/>
            <person name="Yoshida Y."/>
            <person name="Ohtoshi R."/>
            <person name="Malay A.D."/>
            <person name="Moran D.A.P."/>
            <person name="Tomita M."/>
            <person name="Numata K."/>
            <person name="Arakawa K."/>
        </authorList>
    </citation>
    <scope>NUCLEOTIDE SEQUENCE</scope>
</reference>
<sequence length="134" mass="14658">MNGKMPFRKCEVFIVALATVCCVCLHGKGSHALKELKELDLAILEHELLQNYEPESRTDEEDGTVNVNSNESSVFQQADKKTAARCVDALETIMTLCPMQMWLHVYTDSSAQVDGSAGAASIGKTLLKVLVQQA</sequence>
<protein>
    <submittedName>
        <fullName evidence="2">Uncharacterized protein</fullName>
    </submittedName>
</protein>
<proteinExistence type="predicted"/>
<feature type="signal peptide" evidence="1">
    <location>
        <begin position="1"/>
        <end position="32"/>
    </location>
</feature>
<dbReference type="Proteomes" id="UP000886998">
    <property type="component" value="Unassembled WGS sequence"/>
</dbReference>
<gene>
    <name evidence="2" type="ORF">TNIN_295231</name>
</gene>
<dbReference type="OrthoDB" id="10490937at2759"/>
<feature type="chain" id="PRO_5036496459" evidence="1">
    <location>
        <begin position="33"/>
        <end position="134"/>
    </location>
</feature>
<dbReference type="EMBL" id="BMAV01001682">
    <property type="protein sequence ID" value="GFY40097.1"/>
    <property type="molecule type" value="Genomic_DNA"/>
</dbReference>
<evidence type="ECO:0000256" key="1">
    <source>
        <dbReference type="SAM" id="SignalP"/>
    </source>
</evidence>
<evidence type="ECO:0000313" key="2">
    <source>
        <dbReference type="EMBL" id="GFY40097.1"/>
    </source>
</evidence>
<dbReference type="AlphaFoldDB" id="A0A8X7BRM6"/>
<organism evidence="2 3">
    <name type="scientific">Trichonephila inaurata madagascariensis</name>
    <dbReference type="NCBI Taxonomy" id="2747483"/>
    <lineage>
        <taxon>Eukaryota</taxon>
        <taxon>Metazoa</taxon>
        <taxon>Ecdysozoa</taxon>
        <taxon>Arthropoda</taxon>
        <taxon>Chelicerata</taxon>
        <taxon>Arachnida</taxon>
        <taxon>Araneae</taxon>
        <taxon>Araneomorphae</taxon>
        <taxon>Entelegynae</taxon>
        <taxon>Araneoidea</taxon>
        <taxon>Nephilidae</taxon>
        <taxon>Trichonephila</taxon>
        <taxon>Trichonephila inaurata</taxon>
    </lineage>
</organism>
<evidence type="ECO:0000313" key="3">
    <source>
        <dbReference type="Proteomes" id="UP000886998"/>
    </source>
</evidence>
<keyword evidence="1" id="KW-0732">Signal</keyword>
<name>A0A8X7BRM6_9ARAC</name>
<comment type="caution">
    <text evidence="2">The sequence shown here is derived from an EMBL/GenBank/DDBJ whole genome shotgun (WGS) entry which is preliminary data.</text>
</comment>